<reference evidence="2 3" key="1">
    <citation type="submission" date="2018-08" db="EMBL/GenBank/DDBJ databases">
        <title>Genome and evolution of the arbuscular mycorrhizal fungus Diversispora epigaea (formerly Glomus versiforme) and its bacterial endosymbionts.</title>
        <authorList>
            <person name="Sun X."/>
            <person name="Fei Z."/>
            <person name="Harrison M."/>
        </authorList>
    </citation>
    <scope>NUCLEOTIDE SEQUENCE [LARGE SCALE GENOMIC DNA]</scope>
    <source>
        <strain evidence="2 3">IT104</strain>
    </source>
</reference>
<protein>
    <submittedName>
        <fullName evidence="2">Uncharacterized protein</fullName>
    </submittedName>
</protein>
<keyword evidence="3" id="KW-1185">Reference proteome</keyword>
<comment type="caution">
    <text evidence="2">The sequence shown here is derived from an EMBL/GenBank/DDBJ whole genome shotgun (WGS) entry which is preliminary data.</text>
</comment>
<feature type="region of interest" description="Disordered" evidence="1">
    <location>
        <begin position="59"/>
        <end position="79"/>
    </location>
</feature>
<evidence type="ECO:0000313" key="3">
    <source>
        <dbReference type="Proteomes" id="UP000266861"/>
    </source>
</evidence>
<name>A0A397H7H8_9GLOM</name>
<evidence type="ECO:0000256" key="1">
    <source>
        <dbReference type="SAM" id="MobiDB-lite"/>
    </source>
</evidence>
<proteinExistence type="predicted"/>
<evidence type="ECO:0000313" key="2">
    <source>
        <dbReference type="EMBL" id="RHZ57898.1"/>
    </source>
</evidence>
<dbReference type="Proteomes" id="UP000266861">
    <property type="component" value="Unassembled WGS sequence"/>
</dbReference>
<sequence length="128" mass="14284">MYNASQQLIVTINNEEDDSGLEEMIKLGLIVNESEQDTSYTTSNVIQVNSTDQDNINKITDTQERGTNPIVIDDDEQDTDKQDIVQSLLEELSTLVMSTSIKGETVEAIIDEDENNKNSAPKNLSILY</sequence>
<dbReference type="OrthoDB" id="2331621at2759"/>
<organism evidence="2 3">
    <name type="scientific">Diversispora epigaea</name>
    <dbReference type="NCBI Taxonomy" id="1348612"/>
    <lineage>
        <taxon>Eukaryota</taxon>
        <taxon>Fungi</taxon>
        <taxon>Fungi incertae sedis</taxon>
        <taxon>Mucoromycota</taxon>
        <taxon>Glomeromycotina</taxon>
        <taxon>Glomeromycetes</taxon>
        <taxon>Diversisporales</taxon>
        <taxon>Diversisporaceae</taxon>
        <taxon>Diversispora</taxon>
    </lineage>
</organism>
<gene>
    <name evidence="2" type="ORF">Glove_382g48</name>
</gene>
<accession>A0A397H7H8</accession>
<dbReference type="EMBL" id="PQFF01000342">
    <property type="protein sequence ID" value="RHZ57898.1"/>
    <property type="molecule type" value="Genomic_DNA"/>
</dbReference>
<dbReference type="AlphaFoldDB" id="A0A397H7H8"/>